<dbReference type="Proteomes" id="UP001189429">
    <property type="component" value="Unassembled WGS sequence"/>
</dbReference>
<dbReference type="PROSITE" id="PS50088">
    <property type="entry name" value="ANK_REPEAT"/>
    <property type="match status" value="1"/>
</dbReference>
<protein>
    <submittedName>
        <fullName evidence="5">Uncharacterized protein</fullName>
    </submittedName>
</protein>
<dbReference type="PANTHER" id="PTHR24171">
    <property type="entry name" value="ANKYRIN REPEAT DOMAIN-CONTAINING PROTEIN 39-RELATED"/>
    <property type="match status" value="1"/>
</dbReference>
<feature type="region of interest" description="Disordered" evidence="4">
    <location>
        <begin position="1"/>
        <end position="22"/>
    </location>
</feature>
<comment type="caution">
    <text evidence="5">The sequence shown here is derived from an EMBL/GenBank/DDBJ whole genome shotgun (WGS) entry which is preliminary data.</text>
</comment>
<evidence type="ECO:0000313" key="6">
    <source>
        <dbReference type="Proteomes" id="UP001189429"/>
    </source>
</evidence>
<name>A0ABN9QL71_9DINO</name>
<keyword evidence="6" id="KW-1185">Reference proteome</keyword>
<dbReference type="InterPro" id="IPR036770">
    <property type="entry name" value="Ankyrin_rpt-contain_sf"/>
</dbReference>
<keyword evidence="1" id="KW-0677">Repeat</keyword>
<proteinExistence type="predicted"/>
<organism evidence="5 6">
    <name type="scientific">Prorocentrum cordatum</name>
    <dbReference type="NCBI Taxonomy" id="2364126"/>
    <lineage>
        <taxon>Eukaryota</taxon>
        <taxon>Sar</taxon>
        <taxon>Alveolata</taxon>
        <taxon>Dinophyceae</taxon>
        <taxon>Prorocentrales</taxon>
        <taxon>Prorocentraceae</taxon>
        <taxon>Prorocentrum</taxon>
    </lineage>
</organism>
<evidence type="ECO:0000256" key="4">
    <source>
        <dbReference type="SAM" id="MobiDB-lite"/>
    </source>
</evidence>
<dbReference type="PROSITE" id="PS50297">
    <property type="entry name" value="ANK_REP_REGION"/>
    <property type="match status" value="1"/>
</dbReference>
<dbReference type="SMART" id="SM00248">
    <property type="entry name" value="ANK"/>
    <property type="match status" value="4"/>
</dbReference>
<dbReference type="EMBL" id="CAUYUJ010003791">
    <property type="protein sequence ID" value="CAK0806841.1"/>
    <property type="molecule type" value="Genomic_DNA"/>
</dbReference>
<dbReference type="EMBL" id="CAUYUJ010003791">
    <property type="protein sequence ID" value="CAK0806840.1"/>
    <property type="molecule type" value="Genomic_DNA"/>
</dbReference>
<dbReference type="SUPFAM" id="SSF48403">
    <property type="entry name" value="Ankyrin repeat"/>
    <property type="match status" value="1"/>
</dbReference>
<reference evidence="5" key="1">
    <citation type="submission" date="2023-10" db="EMBL/GenBank/DDBJ databases">
        <authorList>
            <person name="Chen Y."/>
            <person name="Shah S."/>
            <person name="Dougan E. K."/>
            <person name="Thang M."/>
            <person name="Chan C."/>
        </authorList>
    </citation>
    <scope>NUCLEOTIDE SEQUENCE [LARGE SCALE GENOMIC DNA]</scope>
</reference>
<sequence>MAAEEARAGSGEDGEDVENTMDKREMDNQELLRACMRNDTEEAMRLLEKGADPCFEDDRQWSPLIWAASHGNEVLTRFLLQKGAADVYRYDESQGQVRKKKHSPLHWAAFKGHVKVLWLLMAPPHSLSHHEKDAIGNTALHQAAAGGSLECTKCLMAQGVDVFARNDRGHTPFALCTMPEVQELLNKAMSQTACKATGKQFSSTVLRYLCSSSLDLFCESAVTQMHVYEDPESEEKEKPVTWCTEVKNIVQEAEHQLDRAMHLNQLDTITAALAAAEGKPVDCQLVHKCGLRKAKLESEIQLTEAMQVQVVEKLEEFNETHQALSQAIDNAEMKQADADRVEAAKALRRKLLSEASLIRALEGLQKTTVGHITMVEELTSAARGDGANEELLAKATRLIAKLKSEREVQHRIAETAPLCEISSWKEAGAKENLPPWSQETTQFEDFHLAYKSVVETADKDEIDRELMQSAVTQLQAMELLLIEKKQAEEEMKLKAGKKKGKKK</sequence>
<dbReference type="Pfam" id="PF00023">
    <property type="entry name" value="Ank"/>
    <property type="match status" value="1"/>
</dbReference>
<feature type="repeat" description="ANK" evidence="3">
    <location>
        <begin position="135"/>
        <end position="167"/>
    </location>
</feature>
<accession>A0ABN9QL71</accession>
<gene>
    <name evidence="5" type="ORF">PCOR1329_LOCUS12925</name>
</gene>
<evidence type="ECO:0000256" key="1">
    <source>
        <dbReference type="ARBA" id="ARBA00022737"/>
    </source>
</evidence>
<dbReference type="Gene3D" id="1.25.40.20">
    <property type="entry name" value="Ankyrin repeat-containing domain"/>
    <property type="match status" value="1"/>
</dbReference>
<dbReference type="InterPro" id="IPR002110">
    <property type="entry name" value="Ankyrin_rpt"/>
</dbReference>
<keyword evidence="2 3" id="KW-0040">ANK repeat</keyword>
<evidence type="ECO:0000313" key="5">
    <source>
        <dbReference type="EMBL" id="CAK0806841.1"/>
    </source>
</evidence>
<evidence type="ECO:0000256" key="3">
    <source>
        <dbReference type="PROSITE-ProRule" id="PRU00023"/>
    </source>
</evidence>
<dbReference type="Pfam" id="PF12796">
    <property type="entry name" value="Ank_2"/>
    <property type="match status" value="1"/>
</dbReference>
<evidence type="ECO:0000256" key="2">
    <source>
        <dbReference type="ARBA" id="ARBA00023043"/>
    </source>
</evidence>